<proteinExistence type="inferred from homology"/>
<evidence type="ECO:0000256" key="1">
    <source>
        <dbReference type="ARBA" id="ARBA00000798"/>
    </source>
</evidence>
<name>A0A2K9LJV3_9GAMM</name>
<accession>A0A2K9LJV3</accession>
<gene>
    <name evidence="8" type="ORF">Kalk_09535</name>
</gene>
<evidence type="ECO:0000313" key="9">
    <source>
        <dbReference type="Proteomes" id="UP000235116"/>
    </source>
</evidence>
<keyword evidence="6" id="KW-0443">Lipid metabolism</keyword>
<dbReference type="InterPro" id="IPR051406">
    <property type="entry name" value="PLD_domain"/>
</dbReference>
<feature type="domain" description="Phospholipase D-like" evidence="7">
    <location>
        <begin position="190"/>
        <end position="313"/>
    </location>
</feature>
<protein>
    <recommendedName>
        <fullName evidence="3">phospholipase D</fullName>
        <ecNumber evidence="3">3.1.4.4</ecNumber>
    </recommendedName>
</protein>
<dbReference type="AlphaFoldDB" id="A0A2K9LJV3"/>
<dbReference type="EC" id="3.1.4.4" evidence="3"/>
<evidence type="ECO:0000256" key="4">
    <source>
        <dbReference type="ARBA" id="ARBA00022801"/>
    </source>
</evidence>
<dbReference type="KEGG" id="kak:Kalk_09535"/>
<comment type="catalytic activity">
    <reaction evidence="1">
        <text>a 1,2-diacyl-sn-glycero-3-phosphocholine + H2O = a 1,2-diacyl-sn-glycero-3-phosphate + choline + H(+)</text>
        <dbReference type="Rhea" id="RHEA:14445"/>
        <dbReference type="ChEBI" id="CHEBI:15354"/>
        <dbReference type="ChEBI" id="CHEBI:15377"/>
        <dbReference type="ChEBI" id="CHEBI:15378"/>
        <dbReference type="ChEBI" id="CHEBI:57643"/>
        <dbReference type="ChEBI" id="CHEBI:58608"/>
        <dbReference type="EC" id="3.1.4.4"/>
    </reaction>
</comment>
<keyword evidence="9" id="KW-1185">Reference proteome</keyword>
<evidence type="ECO:0000256" key="3">
    <source>
        <dbReference type="ARBA" id="ARBA00012027"/>
    </source>
</evidence>
<dbReference type="GO" id="GO:0004630">
    <property type="term" value="F:phospholipase D activity"/>
    <property type="evidence" value="ECO:0007669"/>
    <property type="project" value="UniProtKB-EC"/>
</dbReference>
<keyword evidence="4" id="KW-0378">Hydrolase</keyword>
<dbReference type="Pfam" id="PF13091">
    <property type="entry name" value="PLDc_2"/>
    <property type="match status" value="1"/>
</dbReference>
<sequence>MVSHNLKVSAVLPEPTGPPMPTRRVCFVMMSSDCYSVLSQPAAFRPAMSHRLTLRFPFLQSLPVMAWVYPWPPPCFNAPTNNPKKNINMHTDTLSLEQDLLLYLQDDQLSKTESRELKAALMGLPNEDINFLRNRLFELARDRLSAGSPDAMSIIGWLDRCTKAIDGVFCNRQSRHEAHFTPGDACLDHIIAGLNNARSRIEICVFTISDNRLSDAIANAFKRGIAVRIISDNHKQHDAGSDLEWLIEQGIPTRFDRTPDHMHHKFCVVDGLTLINGSFNWTRSATERNQENIVISQDSALVLQFQQQFDALWEAYS</sequence>
<dbReference type="PANTHER" id="PTHR43856:SF1">
    <property type="entry name" value="MITOCHONDRIAL CARDIOLIPIN HYDROLASE"/>
    <property type="match status" value="1"/>
</dbReference>
<dbReference type="InterPro" id="IPR025202">
    <property type="entry name" value="PLD-like_dom"/>
</dbReference>
<comment type="similarity">
    <text evidence="2">Belongs to the phospholipase D family.</text>
</comment>
<evidence type="ECO:0000256" key="5">
    <source>
        <dbReference type="ARBA" id="ARBA00022963"/>
    </source>
</evidence>
<evidence type="ECO:0000256" key="2">
    <source>
        <dbReference type="ARBA" id="ARBA00008664"/>
    </source>
</evidence>
<dbReference type="CDD" id="cd09171">
    <property type="entry name" value="PLDc_vPLD6_like"/>
    <property type="match status" value="1"/>
</dbReference>
<evidence type="ECO:0000313" key="8">
    <source>
        <dbReference type="EMBL" id="AUM12639.1"/>
    </source>
</evidence>
<dbReference type="Proteomes" id="UP000235116">
    <property type="component" value="Chromosome"/>
</dbReference>
<dbReference type="PANTHER" id="PTHR43856">
    <property type="entry name" value="CARDIOLIPIN HYDROLASE"/>
    <property type="match status" value="1"/>
</dbReference>
<keyword evidence="5" id="KW-0442">Lipid degradation</keyword>
<organism evidence="8 9">
    <name type="scientific">Ketobacter alkanivorans</name>
    <dbReference type="NCBI Taxonomy" id="1917421"/>
    <lineage>
        <taxon>Bacteria</taxon>
        <taxon>Pseudomonadati</taxon>
        <taxon>Pseudomonadota</taxon>
        <taxon>Gammaproteobacteria</taxon>
        <taxon>Pseudomonadales</taxon>
        <taxon>Ketobacteraceae</taxon>
        <taxon>Ketobacter</taxon>
    </lineage>
</organism>
<dbReference type="GO" id="GO:0016042">
    <property type="term" value="P:lipid catabolic process"/>
    <property type="evidence" value="ECO:0007669"/>
    <property type="project" value="UniProtKB-KW"/>
</dbReference>
<evidence type="ECO:0000256" key="6">
    <source>
        <dbReference type="ARBA" id="ARBA00023098"/>
    </source>
</evidence>
<dbReference type="Gene3D" id="3.30.870.10">
    <property type="entry name" value="Endonuclease Chain A"/>
    <property type="match status" value="1"/>
</dbReference>
<dbReference type="SUPFAM" id="SSF56024">
    <property type="entry name" value="Phospholipase D/nuclease"/>
    <property type="match status" value="1"/>
</dbReference>
<dbReference type="EMBL" id="CP022684">
    <property type="protein sequence ID" value="AUM12639.1"/>
    <property type="molecule type" value="Genomic_DNA"/>
</dbReference>
<dbReference type="GO" id="GO:0016891">
    <property type="term" value="F:RNA endonuclease activity producing 5'-phosphomonoesters, hydrolytic mechanism"/>
    <property type="evidence" value="ECO:0007669"/>
    <property type="project" value="TreeGrafter"/>
</dbReference>
<evidence type="ECO:0000259" key="7">
    <source>
        <dbReference type="Pfam" id="PF13091"/>
    </source>
</evidence>
<reference evidence="9" key="1">
    <citation type="submission" date="2017-08" db="EMBL/GenBank/DDBJ databases">
        <title>Direct submision.</title>
        <authorList>
            <person name="Kim S.-J."/>
            <person name="Rhee S.-K."/>
        </authorList>
    </citation>
    <scope>NUCLEOTIDE SEQUENCE [LARGE SCALE GENOMIC DNA]</scope>
    <source>
        <strain evidence="9">GI5</strain>
    </source>
</reference>